<comment type="caution">
    <text evidence="7">The sequence shown here is derived from an EMBL/GenBank/DDBJ whole genome shotgun (WGS) entry which is preliminary data.</text>
</comment>
<dbReference type="PANTHER" id="PTHR30250:SF11">
    <property type="entry name" value="O-ANTIGEN TRANSPORTER-RELATED"/>
    <property type="match status" value="1"/>
</dbReference>
<feature type="transmembrane region" description="Helical" evidence="6">
    <location>
        <begin position="130"/>
        <end position="153"/>
    </location>
</feature>
<feature type="transmembrane region" description="Helical" evidence="6">
    <location>
        <begin position="96"/>
        <end position="118"/>
    </location>
</feature>
<keyword evidence="3 6" id="KW-0812">Transmembrane</keyword>
<organism evidence="7 8">
    <name type="scientific">Candidatus Segetimicrobium genomatis</name>
    <dbReference type="NCBI Taxonomy" id="2569760"/>
    <lineage>
        <taxon>Bacteria</taxon>
        <taxon>Bacillati</taxon>
        <taxon>Candidatus Sysuimicrobiota</taxon>
        <taxon>Candidatus Sysuimicrobiia</taxon>
        <taxon>Candidatus Sysuimicrobiales</taxon>
        <taxon>Candidatus Segetimicrobiaceae</taxon>
        <taxon>Candidatus Segetimicrobium</taxon>
    </lineage>
</organism>
<feature type="transmembrane region" description="Helical" evidence="6">
    <location>
        <begin position="189"/>
        <end position="208"/>
    </location>
</feature>
<evidence type="ECO:0000256" key="5">
    <source>
        <dbReference type="ARBA" id="ARBA00023136"/>
    </source>
</evidence>
<evidence type="ECO:0000313" key="8">
    <source>
        <dbReference type="Proteomes" id="UP000318661"/>
    </source>
</evidence>
<keyword evidence="2" id="KW-1003">Cell membrane</keyword>
<feature type="transmembrane region" description="Helical" evidence="6">
    <location>
        <begin position="375"/>
        <end position="394"/>
    </location>
</feature>
<evidence type="ECO:0008006" key="9">
    <source>
        <dbReference type="Google" id="ProtNLM"/>
    </source>
</evidence>
<evidence type="ECO:0000313" key="7">
    <source>
        <dbReference type="EMBL" id="TMJ06126.1"/>
    </source>
</evidence>
<feature type="transmembrane region" description="Helical" evidence="6">
    <location>
        <begin position="259"/>
        <end position="286"/>
    </location>
</feature>
<name>A0A537LDW2_9BACT</name>
<dbReference type="GO" id="GO:0005886">
    <property type="term" value="C:plasma membrane"/>
    <property type="evidence" value="ECO:0007669"/>
    <property type="project" value="UniProtKB-SubCell"/>
</dbReference>
<protein>
    <recommendedName>
        <fullName evidence="9">Lipopolysaccharide biosynthesis protein</fullName>
    </recommendedName>
</protein>
<dbReference type="Proteomes" id="UP000318661">
    <property type="component" value="Unassembled WGS sequence"/>
</dbReference>
<keyword evidence="5 6" id="KW-0472">Membrane</keyword>
<feature type="transmembrane region" description="Helical" evidence="6">
    <location>
        <begin position="439"/>
        <end position="460"/>
    </location>
</feature>
<dbReference type="AlphaFoldDB" id="A0A537LDW2"/>
<feature type="transmembrane region" description="Helical" evidence="6">
    <location>
        <begin position="307"/>
        <end position="325"/>
    </location>
</feature>
<feature type="transmembrane region" description="Helical" evidence="6">
    <location>
        <begin position="228"/>
        <end position="247"/>
    </location>
</feature>
<feature type="transmembrane region" description="Helical" evidence="6">
    <location>
        <begin position="466"/>
        <end position="494"/>
    </location>
</feature>
<proteinExistence type="predicted"/>
<evidence type="ECO:0000256" key="2">
    <source>
        <dbReference type="ARBA" id="ARBA00022475"/>
    </source>
</evidence>
<dbReference type="EMBL" id="VBAJ01000235">
    <property type="protein sequence ID" value="TMJ06126.1"/>
    <property type="molecule type" value="Genomic_DNA"/>
</dbReference>
<dbReference type="PANTHER" id="PTHR30250">
    <property type="entry name" value="PST FAMILY PREDICTED COLANIC ACID TRANSPORTER"/>
    <property type="match status" value="1"/>
</dbReference>
<accession>A0A537LDW2</accession>
<gene>
    <name evidence="7" type="ORF">E6G99_09130</name>
</gene>
<sequence>MTFLSDDMASRPPLRGHISPAQSTLWLIAAKTTVFALGLAVPLLLVRRLPVREFGVYKQLFLLVDTAVVILPLGFALSAFFFFPREPERKAQVVRNILLVHMFMGAIGGVLVSVFPALPAALLSSPDLAAYAPEIGLVMLLLVGSSFVEFVAIANGEAHLAALFIGVSQVLRSGLFITAASLFGSVRALAYAAVVHGFLQCALMAWYVRSRFSAARWAPEWRLVRAQLAYALPLAYAGIIWWLQGWVHHYFVSHRYDAAVYAVYAVGCFQVPIMGVLVESVGYVAIRRASELRKRNETREIVRLAAQSVRTLAAVAFPLYALLLVTGREFITVLFTEQYRASWPIFAVYLTLVPLTIVFPACDAVFRACPEHLPFLVRARTGLVTVLLAGLWIAVRRFDLVAPAAVVVGVTLVERVLLAGKVARILGMSWSDLAAFRGVARLGVAAAVAGLATALVRQILVGHTPGVTALAVLGIGAGTFAVLYAAAALALSVLTPQEQEAIRRWLSRRRRVAPRERAPETAPERGA</sequence>
<feature type="transmembrane region" description="Helical" evidence="6">
    <location>
        <begin position="60"/>
        <end position="84"/>
    </location>
</feature>
<feature type="transmembrane region" description="Helical" evidence="6">
    <location>
        <begin position="160"/>
        <end position="183"/>
    </location>
</feature>
<evidence type="ECO:0000256" key="1">
    <source>
        <dbReference type="ARBA" id="ARBA00004651"/>
    </source>
</evidence>
<evidence type="ECO:0000256" key="4">
    <source>
        <dbReference type="ARBA" id="ARBA00022989"/>
    </source>
</evidence>
<evidence type="ECO:0000256" key="3">
    <source>
        <dbReference type="ARBA" id="ARBA00022692"/>
    </source>
</evidence>
<dbReference type="Pfam" id="PF13440">
    <property type="entry name" value="Polysacc_synt_3"/>
    <property type="match status" value="1"/>
</dbReference>
<feature type="transmembrane region" description="Helical" evidence="6">
    <location>
        <begin position="400"/>
        <end position="418"/>
    </location>
</feature>
<comment type="subcellular location">
    <subcellularLocation>
        <location evidence="1">Cell membrane</location>
        <topology evidence="1">Multi-pass membrane protein</topology>
    </subcellularLocation>
</comment>
<feature type="transmembrane region" description="Helical" evidence="6">
    <location>
        <begin position="25"/>
        <end position="45"/>
    </location>
</feature>
<feature type="transmembrane region" description="Helical" evidence="6">
    <location>
        <begin position="345"/>
        <end position="366"/>
    </location>
</feature>
<dbReference type="InterPro" id="IPR050833">
    <property type="entry name" value="Poly_Biosynth_Transport"/>
</dbReference>
<keyword evidence="4 6" id="KW-1133">Transmembrane helix</keyword>
<evidence type="ECO:0000256" key="6">
    <source>
        <dbReference type="SAM" id="Phobius"/>
    </source>
</evidence>
<reference evidence="7 8" key="1">
    <citation type="journal article" date="2019" name="Nat. Microbiol.">
        <title>Mediterranean grassland soil C-N compound turnover is dependent on rainfall and depth, and is mediated by genomically divergent microorganisms.</title>
        <authorList>
            <person name="Diamond S."/>
            <person name="Andeer P.F."/>
            <person name="Li Z."/>
            <person name="Crits-Christoph A."/>
            <person name="Burstein D."/>
            <person name="Anantharaman K."/>
            <person name="Lane K.R."/>
            <person name="Thomas B.C."/>
            <person name="Pan C."/>
            <person name="Northen T.R."/>
            <person name="Banfield J.F."/>
        </authorList>
    </citation>
    <scope>NUCLEOTIDE SEQUENCE [LARGE SCALE GENOMIC DNA]</scope>
    <source>
        <strain evidence="7">NP_2</strain>
    </source>
</reference>